<accession>A0AAD0RPT6</accession>
<dbReference type="KEGG" id="crz:D1345_03020"/>
<sequence>MKFSPQARVSALMLAFLASLLGLIAVLLTPSHQLREWRNAPGHVESSRMLVVSSTEHPDQLYWQPHVQYLYTVRGQVYHSDRLFAVDNALPGDRSNADDLTRRFPAGKAITVYYNPRSPAESVLIKGGDSDIGSAKFILAALSALFGWALLYRLRAKLPLPRRRVHRGIRAP</sequence>
<protein>
    <submittedName>
        <fullName evidence="3">DUF3592 domain-containing protein</fullName>
    </submittedName>
</protein>
<keyword evidence="1" id="KW-0812">Transmembrane</keyword>
<feature type="domain" description="DUF3592" evidence="2">
    <location>
        <begin position="40"/>
        <end position="128"/>
    </location>
</feature>
<keyword evidence="1" id="KW-1133">Transmembrane helix</keyword>
<keyword evidence="4" id="KW-1185">Reference proteome</keyword>
<evidence type="ECO:0000256" key="1">
    <source>
        <dbReference type="SAM" id="Phobius"/>
    </source>
</evidence>
<feature type="transmembrane region" description="Helical" evidence="1">
    <location>
        <begin position="137"/>
        <end position="154"/>
    </location>
</feature>
<reference evidence="3 4" key="1">
    <citation type="submission" date="2018-08" db="EMBL/GenBank/DDBJ databases">
        <title>Complete genome sequence of JP2-74.</title>
        <authorList>
            <person name="Wu L."/>
        </authorList>
    </citation>
    <scope>NUCLEOTIDE SEQUENCE [LARGE SCALE GENOMIC DNA]</scope>
    <source>
        <strain evidence="3 4">JP2-74</strain>
    </source>
</reference>
<dbReference type="InterPro" id="IPR021994">
    <property type="entry name" value="DUF3592"/>
</dbReference>
<evidence type="ECO:0000313" key="4">
    <source>
        <dbReference type="Proteomes" id="UP000259465"/>
    </source>
</evidence>
<dbReference type="GeneID" id="58558305"/>
<dbReference type="EMBL" id="CP031968">
    <property type="protein sequence ID" value="AXT45225.1"/>
    <property type="molecule type" value="Genomic_DNA"/>
</dbReference>
<keyword evidence="1" id="KW-0472">Membrane</keyword>
<evidence type="ECO:0000313" key="3">
    <source>
        <dbReference type="EMBL" id="AXT45225.1"/>
    </source>
</evidence>
<gene>
    <name evidence="3" type="ORF">D1345_03020</name>
</gene>
<evidence type="ECO:0000259" key="2">
    <source>
        <dbReference type="Pfam" id="PF12158"/>
    </source>
</evidence>
<name>A0AAD0RPT6_9NEIS</name>
<dbReference type="RefSeq" id="WP_081575527.1">
    <property type="nucleotide sequence ID" value="NZ_CP031968.1"/>
</dbReference>
<dbReference type="Pfam" id="PF12158">
    <property type="entry name" value="DUF3592"/>
    <property type="match status" value="1"/>
</dbReference>
<dbReference type="Proteomes" id="UP000259465">
    <property type="component" value="Chromosome"/>
</dbReference>
<proteinExistence type="predicted"/>
<dbReference type="AlphaFoldDB" id="A0AAD0RPT6"/>
<organism evidence="3 4">
    <name type="scientific">Chromobacterium rhizoryzae</name>
    <dbReference type="NCBI Taxonomy" id="1778675"/>
    <lineage>
        <taxon>Bacteria</taxon>
        <taxon>Pseudomonadati</taxon>
        <taxon>Pseudomonadota</taxon>
        <taxon>Betaproteobacteria</taxon>
        <taxon>Neisseriales</taxon>
        <taxon>Chromobacteriaceae</taxon>
        <taxon>Chromobacterium</taxon>
    </lineage>
</organism>